<dbReference type="EMBL" id="PDUD01000049">
    <property type="protein sequence ID" value="PHN01795.1"/>
    <property type="molecule type" value="Genomic_DNA"/>
</dbReference>
<dbReference type="OrthoDB" id="1494387at2"/>
<organism evidence="2 3">
    <name type="scientific">Flavilitoribacter nigricans (strain ATCC 23147 / DSM 23189 / NBRC 102662 / NCIMB 1420 / SS-2)</name>
    <name type="common">Lewinella nigricans</name>
    <dbReference type="NCBI Taxonomy" id="1122177"/>
    <lineage>
        <taxon>Bacteria</taxon>
        <taxon>Pseudomonadati</taxon>
        <taxon>Bacteroidota</taxon>
        <taxon>Saprospiria</taxon>
        <taxon>Saprospirales</taxon>
        <taxon>Lewinellaceae</taxon>
        <taxon>Flavilitoribacter</taxon>
    </lineage>
</organism>
<evidence type="ECO:0000313" key="2">
    <source>
        <dbReference type="EMBL" id="PHN01795.1"/>
    </source>
</evidence>
<name>A0A2D0MZX1_FLAN2</name>
<evidence type="ECO:0000256" key="1">
    <source>
        <dbReference type="SAM" id="SignalP"/>
    </source>
</evidence>
<accession>A0A2D0MZX1</accession>
<keyword evidence="3" id="KW-1185">Reference proteome</keyword>
<reference evidence="2 3" key="1">
    <citation type="submission" date="2017-10" db="EMBL/GenBank/DDBJ databases">
        <title>The draft genome sequence of Lewinella nigricans NBRC 102662.</title>
        <authorList>
            <person name="Wang K."/>
        </authorList>
    </citation>
    <scope>NUCLEOTIDE SEQUENCE [LARGE SCALE GENOMIC DNA]</scope>
    <source>
        <strain evidence="2 3">NBRC 102662</strain>
    </source>
</reference>
<comment type="caution">
    <text evidence="2">The sequence shown here is derived from an EMBL/GenBank/DDBJ whole genome shotgun (WGS) entry which is preliminary data.</text>
</comment>
<protein>
    <recommendedName>
        <fullName evidence="4">Outer membrane protein beta-barrel domain-containing protein</fullName>
    </recommendedName>
</protein>
<feature type="signal peptide" evidence="1">
    <location>
        <begin position="1"/>
        <end position="19"/>
    </location>
</feature>
<dbReference type="RefSeq" id="WP_099154842.1">
    <property type="nucleotide sequence ID" value="NZ_PDUD01000049.1"/>
</dbReference>
<keyword evidence="1" id="KW-0732">Signal</keyword>
<gene>
    <name evidence="2" type="ORF">CRP01_35515</name>
</gene>
<evidence type="ECO:0008006" key="4">
    <source>
        <dbReference type="Google" id="ProtNLM"/>
    </source>
</evidence>
<evidence type="ECO:0000313" key="3">
    <source>
        <dbReference type="Proteomes" id="UP000223913"/>
    </source>
</evidence>
<feature type="chain" id="PRO_5012790732" description="Outer membrane protein beta-barrel domain-containing protein" evidence="1">
    <location>
        <begin position="20"/>
        <end position="234"/>
    </location>
</feature>
<dbReference type="Proteomes" id="UP000223913">
    <property type="component" value="Unassembled WGS sequence"/>
</dbReference>
<dbReference type="AlphaFoldDB" id="A0A2D0MZX1"/>
<sequence>MKALPVIALCLFFALSAQAQFGLNARYLIPAEDNWPYVTENGGQSSISRPYDKGWSAGLDFWFRLKNKRVEFLPELNYTQLTNSEGSLIEFESETKIYSFFFNTNFYLWDFTGDCDCPTFSKQGPTLGKGLFIQVSPGISYWDGVYRDAVSLIDDEALAFSIGGGVGFDIGITDLVTFTPMANLRYFPEVKLEGSIPTSENNPLPDLVTLTSTESPFLWSVGLRLGFRLDTSRY</sequence>
<proteinExistence type="predicted"/>